<evidence type="ECO:0000256" key="2">
    <source>
        <dbReference type="ARBA" id="ARBA00015816"/>
    </source>
</evidence>
<dbReference type="RefSeq" id="WP_129454461.1">
    <property type="nucleotide sequence ID" value="NZ_JACXYX010000010.1"/>
</dbReference>
<reference evidence="11 12" key="1">
    <citation type="submission" date="2019-01" db="EMBL/GenBank/DDBJ databases">
        <title>Novel species of Nocardioides.</title>
        <authorList>
            <person name="Liu Q."/>
            <person name="Xin Y.-H."/>
        </authorList>
    </citation>
    <scope>NUCLEOTIDE SEQUENCE [LARGE SCALE GENOMIC DNA]</scope>
    <source>
        <strain evidence="11 12">CGMCC 4.6875</strain>
    </source>
</reference>
<comment type="function">
    <text evidence="1">Iron-sulfur subunit of the cytochrome bc1 complex, an essential component of the respiratory electron transport chain required for ATP synthesis. The bc1 complex catalyzes the oxidation of menaquinol and the reduction of cytochrome c in the respiratory chain. The bc1 complex operates through a Q-cycle mechanism that couples electron transfer to generation of the proton gradient that drives ATP synthesis.</text>
</comment>
<feature type="region of interest" description="Disordered" evidence="9">
    <location>
        <begin position="35"/>
        <end position="64"/>
    </location>
</feature>
<evidence type="ECO:0000313" key="12">
    <source>
        <dbReference type="Proteomes" id="UP000293291"/>
    </source>
</evidence>
<keyword evidence="7" id="KW-1015">Disulfide bond</keyword>
<evidence type="ECO:0000256" key="9">
    <source>
        <dbReference type="SAM" id="MobiDB-lite"/>
    </source>
</evidence>
<dbReference type="GO" id="GO:0051537">
    <property type="term" value="F:2 iron, 2 sulfur cluster binding"/>
    <property type="evidence" value="ECO:0007669"/>
    <property type="project" value="UniProtKB-KW"/>
</dbReference>
<evidence type="ECO:0000313" key="11">
    <source>
        <dbReference type="EMBL" id="RYC03018.1"/>
    </source>
</evidence>
<keyword evidence="6" id="KW-0411">Iron-sulfur</keyword>
<dbReference type="SUPFAM" id="SSF50022">
    <property type="entry name" value="ISP domain"/>
    <property type="match status" value="1"/>
</dbReference>
<keyword evidence="3" id="KW-0001">2Fe-2S</keyword>
<dbReference type="AlphaFoldDB" id="A0A4Q2SGR0"/>
<evidence type="ECO:0000256" key="7">
    <source>
        <dbReference type="ARBA" id="ARBA00023157"/>
    </source>
</evidence>
<evidence type="ECO:0000259" key="10">
    <source>
        <dbReference type="PROSITE" id="PS51296"/>
    </source>
</evidence>
<dbReference type="EMBL" id="SDWU01000007">
    <property type="protein sequence ID" value="RYC03018.1"/>
    <property type="molecule type" value="Genomic_DNA"/>
</dbReference>
<dbReference type="Pfam" id="PF00355">
    <property type="entry name" value="Rieske"/>
    <property type="match status" value="1"/>
</dbReference>
<evidence type="ECO:0000256" key="1">
    <source>
        <dbReference type="ARBA" id="ARBA00002494"/>
    </source>
</evidence>
<dbReference type="InterPro" id="IPR014349">
    <property type="entry name" value="Rieske_Fe-S_prot"/>
</dbReference>
<dbReference type="Proteomes" id="UP000293291">
    <property type="component" value="Unassembled WGS sequence"/>
</dbReference>
<keyword evidence="4" id="KW-0479">Metal-binding</keyword>
<dbReference type="OrthoDB" id="25106at2"/>
<organism evidence="11 12">
    <name type="scientific">Nocardioides ganghwensis</name>
    <dbReference type="NCBI Taxonomy" id="252230"/>
    <lineage>
        <taxon>Bacteria</taxon>
        <taxon>Bacillati</taxon>
        <taxon>Actinomycetota</taxon>
        <taxon>Actinomycetes</taxon>
        <taxon>Propionibacteriales</taxon>
        <taxon>Nocardioidaceae</taxon>
        <taxon>Nocardioides</taxon>
    </lineage>
</organism>
<proteinExistence type="predicted"/>
<evidence type="ECO:0000256" key="4">
    <source>
        <dbReference type="ARBA" id="ARBA00022723"/>
    </source>
</evidence>
<protein>
    <recommendedName>
        <fullName evidence="2">Cytochrome bc1 complex Rieske iron-sulfur subunit</fullName>
    </recommendedName>
    <alternativeName>
        <fullName evidence="8">Cytochrome bc1 reductase complex subunit QcrA</fullName>
    </alternativeName>
</protein>
<dbReference type="FunFam" id="2.102.10.10:FF:000016">
    <property type="entry name" value="Nitrite reductase/ring-hydroxylating ferredoxin subunit"/>
    <property type="match status" value="1"/>
</dbReference>
<feature type="compositionally biased region" description="Low complexity" evidence="9">
    <location>
        <begin position="45"/>
        <end position="55"/>
    </location>
</feature>
<accession>A0A4Q2SGR0</accession>
<sequence>MTSGPIPGINRRRTLTGVAAVAAGLPILAACGEDEAGSTGGSGEDTGTPSPSGSESGSGGSAGAVVASTADIEVGGAVFIEDPSIVITQPEEGEFHAFSRTCTHQKCPVTDIQDGKIHCSCHQSLFDMTTGENVGGPAPSPLSEVEITVDGDSITLA</sequence>
<evidence type="ECO:0000256" key="3">
    <source>
        <dbReference type="ARBA" id="ARBA00022714"/>
    </source>
</evidence>
<dbReference type="Gene3D" id="2.102.10.10">
    <property type="entry name" value="Rieske [2Fe-2S] iron-sulphur domain"/>
    <property type="match status" value="1"/>
</dbReference>
<comment type="caution">
    <text evidence="11">The sequence shown here is derived from an EMBL/GenBank/DDBJ whole genome shotgun (WGS) entry which is preliminary data.</text>
</comment>
<dbReference type="PROSITE" id="PS51296">
    <property type="entry name" value="RIESKE"/>
    <property type="match status" value="1"/>
</dbReference>
<keyword evidence="5" id="KW-0408">Iron</keyword>
<evidence type="ECO:0000256" key="6">
    <source>
        <dbReference type="ARBA" id="ARBA00023014"/>
    </source>
</evidence>
<dbReference type="GO" id="GO:0016705">
    <property type="term" value="F:oxidoreductase activity, acting on paired donors, with incorporation or reduction of molecular oxygen"/>
    <property type="evidence" value="ECO:0007669"/>
    <property type="project" value="UniProtKB-ARBA"/>
</dbReference>
<dbReference type="InterPro" id="IPR017941">
    <property type="entry name" value="Rieske_2Fe-2S"/>
</dbReference>
<dbReference type="PANTHER" id="PTHR10134">
    <property type="entry name" value="CYTOCHROME B-C1 COMPLEX SUBUNIT RIESKE, MITOCHONDRIAL"/>
    <property type="match status" value="1"/>
</dbReference>
<dbReference type="CDD" id="cd03467">
    <property type="entry name" value="Rieske"/>
    <property type="match status" value="1"/>
</dbReference>
<dbReference type="GO" id="GO:0046872">
    <property type="term" value="F:metal ion binding"/>
    <property type="evidence" value="ECO:0007669"/>
    <property type="project" value="UniProtKB-KW"/>
</dbReference>
<keyword evidence="12" id="KW-1185">Reference proteome</keyword>
<evidence type="ECO:0000256" key="5">
    <source>
        <dbReference type="ARBA" id="ARBA00023004"/>
    </source>
</evidence>
<dbReference type="InterPro" id="IPR036922">
    <property type="entry name" value="Rieske_2Fe-2S_sf"/>
</dbReference>
<evidence type="ECO:0000256" key="8">
    <source>
        <dbReference type="ARBA" id="ARBA00029586"/>
    </source>
</evidence>
<feature type="domain" description="Rieske" evidence="10">
    <location>
        <begin position="64"/>
        <end position="156"/>
    </location>
</feature>
<dbReference type="GO" id="GO:0004497">
    <property type="term" value="F:monooxygenase activity"/>
    <property type="evidence" value="ECO:0007669"/>
    <property type="project" value="UniProtKB-ARBA"/>
</dbReference>
<gene>
    <name evidence="11" type="ORF">EUA07_07680</name>
</gene>
<name>A0A4Q2SGR0_9ACTN</name>